<name>A0A336KRB6_CULSO</name>
<dbReference type="GO" id="GO:0005829">
    <property type="term" value="C:cytosol"/>
    <property type="evidence" value="ECO:0007669"/>
    <property type="project" value="TreeGrafter"/>
</dbReference>
<dbReference type="PROSITE" id="PS50097">
    <property type="entry name" value="BTB"/>
    <property type="match status" value="1"/>
</dbReference>
<dbReference type="Pfam" id="PF00651">
    <property type="entry name" value="BTB"/>
    <property type="match status" value="1"/>
</dbReference>
<dbReference type="InterPro" id="IPR000210">
    <property type="entry name" value="BTB/POZ_dom"/>
</dbReference>
<dbReference type="EMBL" id="UFQT01000390">
    <property type="protein sequence ID" value="SSX23865.1"/>
    <property type="molecule type" value="Genomic_DNA"/>
</dbReference>
<dbReference type="GO" id="GO:0022008">
    <property type="term" value="P:neurogenesis"/>
    <property type="evidence" value="ECO:0007669"/>
    <property type="project" value="TreeGrafter"/>
</dbReference>
<dbReference type="PANTHER" id="PTHR45774">
    <property type="entry name" value="BTB/POZ DOMAIN-CONTAINING"/>
    <property type="match status" value="1"/>
</dbReference>
<protein>
    <submittedName>
        <fullName evidence="2">CSON009758 protein</fullName>
    </submittedName>
</protein>
<dbReference type="Gene3D" id="3.30.710.10">
    <property type="entry name" value="Potassium Channel Kv1.1, Chain A"/>
    <property type="match status" value="1"/>
</dbReference>
<evidence type="ECO:0000313" key="2">
    <source>
        <dbReference type="EMBL" id="SSX03500.1"/>
    </source>
</evidence>
<dbReference type="VEuPathDB" id="VectorBase:CSON009758"/>
<dbReference type="AlphaFoldDB" id="A0A336KRB6"/>
<dbReference type="SUPFAM" id="SSF54695">
    <property type="entry name" value="POZ domain"/>
    <property type="match status" value="1"/>
</dbReference>
<reference evidence="3" key="2">
    <citation type="submission" date="2018-07" db="EMBL/GenBank/DDBJ databases">
        <authorList>
            <person name="Quirk P.G."/>
            <person name="Krulwich T.A."/>
        </authorList>
    </citation>
    <scope>NUCLEOTIDE SEQUENCE</scope>
</reference>
<evidence type="ECO:0000259" key="1">
    <source>
        <dbReference type="PROSITE" id="PS50097"/>
    </source>
</evidence>
<organism evidence="2">
    <name type="scientific">Culicoides sonorensis</name>
    <name type="common">Biting midge</name>
    <dbReference type="NCBI Taxonomy" id="179676"/>
    <lineage>
        <taxon>Eukaryota</taxon>
        <taxon>Metazoa</taxon>
        <taxon>Ecdysozoa</taxon>
        <taxon>Arthropoda</taxon>
        <taxon>Hexapoda</taxon>
        <taxon>Insecta</taxon>
        <taxon>Pterygota</taxon>
        <taxon>Neoptera</taxon>
        <taxon>Endopterygota</taxon>
        <taxon>Diptera</taxon>
        <taxon>Nematocera</taxon>
        <taxon>Chironomoidea</taxon>
        <taxon>Ceratopogonidae</taxon>
        <taxon>Ceratopogoninae</taxon>
        <taxon>Culicoides</taxon>
        <taxon>Monoculicoides</taxon>
    </lineage>
</organism>
<dbReference type="EMBL" id="UFQS01000390">
    <property type="protein sequence ID" value="SSX03500.1"/>
    <property type="molecule type" value="Genomic_DNA"/>
</dbReference>
<dbReference type="InterPro" id="IPR011333">
    <property type="entry name" value="SKP1/BTB/POZ_sf"/>
</dbReference>
<reference evidence="2" key="1">
    <citation type="submission" date="2018-04" db="EMBL/GenBank/DDBJ databases">
        <authorList>
            <person name="Go L.Y."/>
            <person name="Mitchell J.A."/>
        </authorList>
    </citation>
    <scope>NUCLEOTIDE SEQUENCE</scope>
    <source>
        <tissue evidence="2">Whole organism</tissue>
    </source>
</reference>
<sequence>MYIYPKTLQKYLELSSYDEKKDITFIFDYSKIEIKAHKLILEIVSPVFRTMFNGSFAEKDTATIHDIEPEIFQKLLDVIYLKPIEIESIVEGVALCNAAEMYHIEDLKNMCESYLVEKCSIYNCFYLYEKVKLFKLKAVVEKCLGLFNTKLENIEFVNVMLREMTKIDEDALVEFLTVNESPDSILYQIVEYFVEIGHLTTNKKALGCIRFLTMSVQEILLAKLLSEQEKLALIAQIEGLHEKTKPILAMPNNFSTNSHERHYGDKNSFGYRYFWLQILIKFPVDYFEHGLKRVSIIKDLFNEIQINAIKKVLKQKLNGKSVETNDFRLFQALLKESRLITWLDVVFHGGKGITLVCKDANSPDLISIDFKAIEKIN</sequence>
<dbReference type="SMART" id="SM00225">
    <property type="entry name" value="BTB"/>
    <property type="match status" value="1"/>
</dbReference>
<proteinExistence type="predicted"/>
<feature type="domain" description="BTB" evidence="1">
    <location>
        <begin position="21"/>
        <end position="88"/>
    </location>
</feature>
<evidence type="ECO:0000313" key="3">
    <source>
        <dbReference type="EMBL" id="SSX23865.1"/>
    </source>
</evidence>
<dbReference type="PANTHER" id="PTHR45774:SF4">
    <property type="entry name" value="AXUNDEAD, ISOFORM F"/>
    <property type="match status" value="1"/>
</dbReference>
<accession>A0A336KRB6</accession>
<gene>
    <name evidence="2" type="primary">CSON009758</name>
</gene>